<gene>
    <name evidence="2" type="ORF">DPMN_081335</name>
</gene>
<dbReference type="AlphaFoldDB" id="A0A9D3Y7V7"/>
<name>A0A9D3Y7V7_DREPO</name>
<organism evidence="2 3">
    <name type="scientific">Dreissena polymorpha</name>
    <name type="common">Zebra mussel</name>
    <name type="synonym">Mytilus polymorpha</name>
    <dbReference type="NCBI Taxonomy" id="45954"/>
    <lineage>
        <taxon>Eukaryota</taxon>
        <taxon>Metazoa</taxon>
        <taxon>Spiralia</taxon>
        <taxon>Lophotrochozoa</taxon>
        <taxon>Mollusca</taxon>
        <taxon>Bivalvia</taxon>
        <taxon>Autobranchia</taxon>
        <taxon>Heteroconchia</taxon>
        <taxon>Euheterodonta</taxon>
        <taxon>Imparidentia</taxon>
        <taxon>Neoheterodontei</taxon>
        <taxon>Myida</taxon>
        <taxon>Dreissenoidea</taxon>
        <taxon>Dreissenidae</taxon>
        <taxon>Dreissena</taxon>
    </lineage>
</organism>
<evidence type="ECO:0000313" key="2">
    <source>
        <dbReference type="EMBL" id="KAH3693896.1"/>
    </source>
</evidence>
<feature type="compositionally biased region" description="Low complexity" evidence="1">
    <location>
        <begin position="100"/>
        <end position="115"/>
    </location>
</feature>
<dbReference type="Proteomes" id="UP000828390">
    <property type="component" value="Unassembled WGS sequence"/>
</dbReference>
<proteinExistence type="predicted"/>
<reference evidence="2" key="2">
    <citation type="submission" date="2020-11" db="EMBL/GenBank/DDBJ databases">
        <authorList>
            <person name="McCartney M.A."/>
            <person name="Auch B."/>
            <person name="Kono T."/>
            <person name="Mallez S."/>
            <person name="Becker A."/>
            <person name="Gohl D.M."/>
            <person name="Silverstein K.A.T."/>
            <person name="Koren S."/>
            <person name="Bechman K.B."/>
            <person name="Herman A."/>
            <person name="Abrahante J.E."/>
            <person name="Garbe J."/>
        </authorList>
    </citation>
    <scope>NUCLEOTIDE SEQUENCE</scope>
    <source>
        <strain evidence="2">Duluth1</strain>
        <tissue evidence="2">Whole animal</tissue>
    </source>
</reference>
<accession>A0A9D3Y7V7</accession>
<feature type="region of interest" description="Disordered" evidence="1">
    <location>
        <begin position="43"/>
        <end position="115"/>
    </location>
</feature>
<evidence type="ECO:0000313" key="3">
    <source>
        <dbReference type="Proteomes" id="UP000828390"/>
    </source>
</evidence>
<evidence type="ECO:0000256" key="1">
    <source>
        <dbReference type="SAM" id="MobiDB-lite"/>
    </source>
</evidence>
<reference evidence="2" key="1">
    <citation type="journal article" date="2019" name="bioRxiv">
        <title>The Genome of the Zebra Mussel, Dreissena polymorpha: A Resource for Invasive Species Research.</title>
        <authorList>
            <person name="McCartney M.A."/>
            <person name="Auch B."/>
            <person name="Kono T."/>
            <person name="Mallez S."/>
            <person name="Zhang Y."/>
            <person name="Obille A."/>
            <person name="Becker A."/>
            <person name="Abrahante J.E."/>
            <person name="Garbe J."/>
            <person name="Badalamenti J.P."/>
            <person name="Herman A."/>
            <person name="Mangelson H."/>
            <person name="Liachko I."/>
            <person name="Sullivan S."/>
            <person name="Sone E.D."/>
            <person name="Koren S."/>
            <person name="Silverstein K.A.T."/>
            <person name="Beckman K.B."/>
            <person name="Gohl D.M."/>
        </authorList>
    </citation>
    <scope>NUCLEOTIDE SEQUENCE</scope>
    <source>
        <strain evidence="2">Duluth1</strain>
        <tissue evidence="2">Whole animal</tissue>
    </source>
</reference>
<feature type="compositionally biased region" description="Low complexity" evidence="1">
    <location>
        <begin position="77"/>
        <end position="88"/>
    </location>
</feature>
<comment type="caution">
    <text evidence="2">The sequence shown here is derived from an EMBL/GenBank/DDBJ whole genome shotgun (WGS) entry which is preliminary data.</text>
</comment>
<protein>
    <submittedName>
        <fullName evidence="2">Uncharacterized protein</fullName>
    </submittedName>
</protein>
<dbReference type="EMBL" id="JAIWYP010000016">
    <property type="protein sequence ID" value="KAH3693896.1"/>
    <property type="molecule type" value="Genomic_DNA"/>
</dbReference>
<sequence length="115" mass="13826">MRECSMFRTSQVHWKLWIQYTSSSVKILLLQKCSSLIRRLQPIASQPNQKKSRQGRRREYLVPRQAHMYPQPRKCRQNQNQSLNQTNQAHMYPQPRKCHQNQNQSLNQTNQALHQ</sequence>
<keyword evidence="3" id="KW-1185">Reference proteome</keyword>